<accession>A0A1H2GDA8</accession>
<evidence type="ECO:0000313" key="13">
    <source>
        <dbReference type="EMBL" id="SDU17617.1"/>
    </source>
</evidence>
<proteinExistence type="inferred from homology"/>
<dbReference type="SUPFAM" id="SSF53335">
    <property type="entry name" value="S-adenosyl-L-methionine-dependent methyltransferases"/>
    <property type="match status" value="1"/>
</dbReference>
<evidence type="ECO:0000256" key="8">
    <source>
        <dbReference type="ARBA" id="ARBA00022691"/>
    </source>
</evidence>
<feature type="region of interest" description="Disordered" evidence="12">
    <location>
        <begin position="1"/>
        <end position="27"/>
    </location>
</feature>
<evidence type="ECO:0000256" key="6">
    <source>
        <dbReference type="ARBA" id="ARBA00022603"/>
    </source>
</evidence>
<evidence type="ECO:0000256" key="12">
    <source>
        <dbReference type="SAM" id="MobiDB-lite"/>
    </source>
</evidence>
<dbReference type="InterPro" id="IPR029063">
    <property type="entry name" value="SAM-dependent_MTases_sf"/>
</dbReference>
<dbReference type="GO" id="GO:0005737">
    <property type="term" value="C:cytoplasm"/>
    <property type="evidence" value="ECO:0007669"/>
    <property type="project" value="UniProtKB-SubCell"/>
</dbReference>
<evidence type="ECO:0000256" key="2">
    <source>
        <dbReference type="ARBA" id="ARBA00005369"/>
    </source>
</evidence>
<dbReference type="EMBL" id="LT629791">
    <property type="protein sequence ID" value="SDU17617.1"/>
    <property type="molecule type" value="Genomic_DNA"/>
</dbReference>
<dbReference type="GO" id="GO:0032259">
    <property type="term" value="P:methylation"/>
    <property type="evidence" value="ECO:0007669"/>
    <property type="project" value="UniProtKB-KW"/>
</dbReference>
<dbReference type="AlphaFoldDB" id="A0A1H2GDA8"/>
<keyword evidence="6 13" id="KW-0489">Methyltransferase</keyword>
<keyword evidence="8" id="KW-0949">S-adenosyl-L-methionine</keyword>
<evidence type="ECO:0000256" key="9">
    <source>
        <dbReference type="ARBA" id="ARBA00030757"/>
    </source>
</evidence>
<keyword evidence="14" id="KW-1185">Reference proteome</keyword>
<evidence type="ECO:0000256" key="10">
    <source>
        <dbReference type="ARBA" id="ARBA00031323"/>
    </source>
</evidence>
<evidence type="ECO:0000256" key="11">
    <source>
        <dbReference type="ARBA" id="ARBA00031350"/>
    </source>
</evidence>
<keyword evidence="5" id="KW-0963">Cytoplasm</keyword>
<evidence type="ECO:0000256" key="7">
    <source>
        <dbReference type="ARBA" id="ARBA00022679"/>
    </source>
</evidence>
<dbReference type="CDD" id="cd02440">
    <property type="entry name" value="AdoMet_MTases"/>
    <property type="match status" value="1"/>
</dbReference>
<evidence type="ECO:0000256" key="1">
    <source>
        <dbReference type="ARBA" id="ARBA00004496"/>
    </source>
</evidence>
<keyword evidence="7 13" id="KW-0808">Transferase</keyword>
<comment type="similarity">
    <text evidence="2">Belongs to the methyltransferase superfamily. L-isoaspartyl/D-aspartyl protein methyltransferase family.</text>
</comment>
<gene>
    <name evidence="13" type="ORF">SAMN04488563_0435</name>
</gene>
<dbReference type="PANTHER" id="PTHR11579">
    <property type="entry name" value="PROTEIN-L-ISOASPARTATE O-METHYLTRANSFERASE"/>
    <property type="match status" value="1"/>
</dbReference>
<dbReference type="GO" id="GO:0004719">
    <property type="term" value="F:protein-L-isoaspartate (D-aspartate) O-methyltransferase activity"/>
    <property type="evidence" value="ECO:0007669"/>
    <property type="project" value="UniProtKB-EC"/>
</dbReference>
<comment type="subcellular location">
    <subcellularLocation>
        <location evidence="1">Cytoplasm</location>
    </subcellularLocation>
</comment>
<protein>
    <recommendedName>
        <fullName evidence="4">Protein-L-isoaspartate O-methyltransferase</fullName>
        <ecNumber evidence="3">2.1.1.77</ecNumber>
    </recommendedName>
    <alternativeName>
        <fullName evidence="11">L-isoaspartyl protein carboxyl methyltransferase</fullName>
    </alternativeName>
    <alternativeName>
        <fullName evidence="9">Protein L-isoaspartyl methyltransferase</fullName>
    </alternativeName>
    <alternativeName>
        <fullName evidence="10">Protein-beta-aspartate methyltransferase</fullName>
    </alternativeName>
</protein>
<evidence type="ECO:0000256" key="3">
    <source>
        <dbReference type="ARBA" id="ARBA00011890"/>
    </source>
</evidence>
<evidence type="ECO:0000256" key="4">
    <source>
        <dbReference type="ARBA" id="ARBA00013346"/>
    </source>
</evidence>
<dbReference type="EC" id="2.1.1.77" evidence="3"/>
<reference evidence="14" key="1">
    <citation type="submission" date="2016-10" db="EMBL/GenBank/DDBJ databases">
        <authorList>
            <person name="Varghese N."/>
            <person name="Submissions S."/>
        </authorList>
    </citation>
    <scope>NUCLEOTIDE SEQUENCE [LARGE SCALE GENOMIC DNA]</scope>
    <source>
        <strain evidence="14">DSM 45079</strain>
    </source>
</reference>
<name>A0A1H2GDA8_9ACTN</name>
<organism evidence="13 14">
    <name type="scientific">Jiangella alkaliphila</name>
    <dbReference type="NCBI Taxonomy" id="419479"/>
    <lineage>
        <taxon>Bacteria</taxon>
        <taxon>Bacillati</taxon>
        <taxon>Actinomycetota</taxon>
        <taxon>Actinomycetes</taxon>
        <taxon>Jiangellales</taxon>
        <taxon>Jiangellaceae</taxon>
        <taxon>Jiangella</taxon>
    </lineage>
</organism>
<dbReference type="Gene3D" id="3.40.50.150">
    <property type="entry name" value="Vaccinia Virus protein VP39"/>
    <property type="match status" value="1"/>
</dbReference>
<dbReference type="NCBIfam" id="TIGR04364">
    <property type="entry name" value="methyltran_FxLD"/>
    <property type="match status" value="1"/>
</dbReference>
<dbReference type="Proteomes" id="UP000182977">
    <property type="component" value="Chromosome I"/>
</dbReference>
<dbReference type="InterPro" id="IPR027573">
    <property type="entry name" value="Methyltran_FxLD"/>
</dbReference>
<dbReference type="InterPro" id="IPR000682">
    <property type="entry name" value="PCMT"/>
</dbReference>
<evidence type="ECO:0000313" key="14">
    <source>
        <dbReference type="Proteomes" id="UP000182977"/>
    </source>
</evidence>
<sequence length="431" mass="45865">MSDPATRPDPPNLDAVTPHPAPAAPSLDPATLRRRLADRLRSTGAARTAPVDAALGEVPRHLFLPNVPIEQAYSDQPVATKHDAAGAAISAASEPTIVTTMLEQLGVEPGHRILEIGAGTGYNAALLAHLTGDHGHVTTMDVDEDIVTAARAHLAAAGVGNVTVRLGDGALGHPDAAPYDRIIATVGAWDLPVTWRRQLAPGGRIVVPLRLRGSIARSIAFERDEDDGWVSRSSHLCTFMPLRGIADDARRNLPLTPDATVAVETHHDQQVDPALAGALDHPASTIWTGVTFTGSESFEWLDLWLACMMDNAISRMPVRLAAVDAGLVAPQFGWGSMAVIDAADLAYLTLRPVHDSGRYEVGLVGHGPNADQLAQTASAQVQAWDRDHRASTVDFQLRPTHSAPAETPPSGTTRFTFARPGAQLVITWRQP</sequence>
<evidence type="ECO:0000256" key="5">
    <source>
        <dbReference type="ARBA" id="ARBA00022490"/>
    </source>
</evidence>
<dbReference type="Pfam" id="PF01135">
    <property type="entry name" value="PCMT"/>
    <property type="match status" value="1"/>
</dbReference>
<dbReference type="PANTHER" id="PTHR11579:SF0">
    <property type="entry name" value="PROTEIN-L-ISOASPARTATE(D-ASPARTATE) O-METHYLTRANSFERASE"/>
    <property type="match status" value="1"/>
</dbReference>
<dbReference type="STRING" id="419479.SAMN04488563_0435"/>